<dbReference type="Pfam" id="PF02298">
    <property type="entry name" value="Cu_bind_like"/>
    <property type="match status" value="1"/>
</dbReference>
<evidence type="ECO:0000256" key="6">
    <source>
        <dbReference type="SAM" id="Phobius"/>
    </source>
</evidence>
<dbReference type="Proteomes" id="UP001311915">
    <property type="component" value="Unassembled WGS sequence"/>
</dbReference>
<feature type="chain" id="PRO_5043698579" description="Phytocyanin domain-containing protein" evidence="7">
    <location>
        <begin position="26"/>
        <end position="188"/>
    </location>
</feature>
<keyword evidence="10" id="KW-1185">Reference proteome</keyword>
<feature type="transmembrane region" description="Helical" evidence="6">
    <location>
        <begin position="166"/>
        <end position="187"/>
    </location>
</feature>
<feature type="region of interest" description="Disordered" evidence="5">
    <location>
        <begin position="135"/>
        <end position="164"/>
    </location>
</feature>
<keyword evidence="3" id="KW-1015">Disulfide bond</keyword>
<evidence type="ECO:0000256" key="1">
    <source>
        <dbReference type="ARBA" id="ARBA00022723"/>
    </source>
</evidence>
<organism evidence="9 10">
    <name type="scientific">Solanum pinnatisectum</name>
    <name type="common">tansyleaf nightshade</name>
    <dbReference type="NCBI Taxonomy" id="50273"/>
    <lineage>
        <taxon>Eukaryota</taxon>
        <taxon>Viridiplantae</taxon>
        <taxon>Streptophyta</taxon>
        <taxon>Embryophyta</taxon>
        <taxon>Tracheophyta</taxon>
        <taxon>Spermatophyta</taxon>
        <taxon>Magnoliopsida</taxon>
        <taxon>eudicotyledons</taxon>
        <taxon>Gunneridae</taxon>
        <taxon>Pentapetalae</taxon>
        <taxon>asterids</taxon>
        <taxon>lamiids</taxon>
        <taxon>Solanales</taxon>
        <taxon>Solanaceae</taxon>
        <taxon>Solanoideae</taxon>
        <taxon>Solaneae</taxon>
        <taxon>Solanum</taxon>
    </lineage>
</organism>
<protein>
    <recommendedName>
        <fullName evidence="8">Phytocyanin domain-containing protein</fullName>
    </recommendedName>
</protein>
<proteinExistence type="predicted"/>
<reference evidence="9 10" key="1">
    <citation type="submission" date="2023-10" db="EMBL/GenBank/DDBJ databases">
        <title>Genome-Wide Identification Analysis in wild type Solanum Pinnatisectum Reveals Some Genes Defensing Phytophthora Infestans.</title>
        <authorList>
            <person name="Sun C."/>
        </authorList>
    </citation>
    <scope>NUCLEOTIDE SEQUENCE [LARGE SCALE GENOMIC DNA]</scope>
    <source>
        <strain evidence="9">LQN</strain>
        <tissue evidence="9">Leaf</tissue>
    </source>
</reference>
<evidence type="ECO:0000256" key="2">
    <source>
        <dbReference type="ARBA" id="ARBA00023008"/>
    </source>
</evidence>
<dbReference type="EMBL" id="JAWPEI010000010">
    <property type="protein sequence ID" value="KAK4713081.1"/>
    <property type="molecule type" value="Genomic_DNA"/>
</dbReference>
<dbReference type="GO" id="GO:0009055">
    <property type="term" value="F:electron transfer activity"/>
    <property type="evidence" value="ECO:0007669"/>
    <property type="project" value="InterPro"/>
</dbReference>
<dbReference type="PROSITE" id="PS00196">
    <property type="entry name" value="COPPER_BLUE"/>
    <property type="match status" value="1"/>
</dbReference>
<keyword evidence="6" id="KW-0812">Transmembrane</keyword>
<dbReference type="Gene3D" id="2.60.40.420">
    <property type="entry name" value="Cupredoxins - blue copper proteins"/>
    <property type="match status" value="1"/>
</dbReference>
<accession>A0AAV9KHZ7</accession>
<keyword evidence="6" id="KW-0472">Membrane</keyword>
<keyword evidence="7" id="KW-0732">Signal</keyword>
<dbReference type="PANTHER" id="PTHR33021">
    <property type="entry name" value="BLUE COPPER PROTEIN"/>
    <property type="match status" value="1"/>
</dbReference>
<keyword evidence="4" id="KW-0325">Glycoprotein</keyword>
<dbReference type="GO" id="GO:0046872">
    <property type="term" value="F:metal ion binding"/>
    <property type="evidence" value="ECO:0007669"/>
    <property type="project" value="UniProtKB-KW"/>
</dbReference>
<dbReference type="GO" id="GO:0005886">
    <property type="term" value="C:plasma membrane"/>
    <property type="evidence" value="ECO:0007669"/>
    <property type="project" value="TreeGrafter"/>
</dbReference>
<feature type="domain" description="Phytocyanin" evidence="8">
    <location>
        <begin position="27"/>
        <end position="130"/>
    </location>
</feature>
<keyword evidence="6" id="KW-1133">Transmembrane helix</keyword>
<evidence type="ECO:0000259" key="8">
    <source>
        <dbReference type="PROSITE" id="PS51485"/>
    </source>
</evidence>
<evidence type="ECO:0000256" key="7">
    <source>
        <dbReference type="SAM" id="SignalP"/>
    </source>
</evidence>
<comment type="caution">
    <text evidence="9">The sequence shown here is derived from an EMBL/GenBank/DDBJ whole genome shotgun (WGS) entry which is preliminary data.</text>
</comment>
<feature type="signal peptide" evidence="7">
    <location>
        <begin position="1"/>
        <end position="25"/>
    </location>
</feature>
<dbReference type="SUPFAM" id="SSF49503">
    <property type="entry name" value="Cupredoxins"/>
    <property type="match status" value="1"/>
</dbReference>
<dbReference type="AlphaFoldDB" id="A0AAV9KHZ7"/>
<dbReference type="InterPro" id="IPR028871">
    <property type="entry name" value="BlueCu_1_BS"/>
</dbReference>
<dbReference type="InterPro" id="IPR008972">
    <property type="entry name" value="Cupredoxin"/>
</dbReference>
<keyword evidence="1" id="KW-0479">Metal-binding</keyword>
<evidence type="ECO:0000256" key="5">
    <source>
        <dbReference type="SAM" id="MobiDB-lite"/>
    </source>
</evidence>
<name>A0AAV9KHZ7_9SOLN</name>
<dbReference type="FunFam" id="2.60.40.420:FF:000034">
    <property type="entry name" value="Cupredoxin superfamily protein"/>
    <property type="match status" value="1"/>
</dbReference>
<dbReference type="PROSITE" id="PS51485">
    <property type="entry name" value="PHYTOCYANIN"/>
    <property type="match status" value="1"/>
</dbReference>
<evidence type="ECO:0000313" key="9">
    <source>
        <dbReference type="EMBL" id="KAK4713081.1"/>
    </source>
</evidence>
<evidence type="ECO:0000256" key="3">
    <source>
        <dbReference type="ARBA" id="ARBA00023157"/>
    </source>
</evidence>
<feature type="compositionally biased region" description="Low complexity" evidence="5">
    <location>
        <begin position="135"/>
        <end position="156"/>
    </location>
</feature>
<keyword evidence="2" id="KW-0186">Copper</keyword>
<dbReference type="InterPro" id="IPR039391">
    <property type="entry name" value="Phytocyanin-like"/>
</dbReference>
<evidence type="ECO:0000313" key="10">
    <source>
        <dbReference type="Proteomes" id="UP001311915"/>
    </source>
</evidence>
<evidence type="ECO:0000256" key="4">
    <source>
        <dbReference type="ARBA" id="ARBA00023180"/>
    </source>
</evidence>
<dbReference type="PANTHER" id="PTHR33021:SF496">
    <property type="entry name" value="OS08G0482700 PROTEIN"/>
    <property type="match status" value="1"/>
</dbReference>
<gene>
    <name evidence="9" type="ORF">R3W88_018988</name>
</gene>
<sequence>MARKLSTLVVFGAILFALLQHVSMAQQTHVVGDTLAWTVPNGGAASYSTWAAGKTFVIDDVLVFNFVNGTHNVAMVSKASFDSCNTTSPINTISNGPARIRLTNSGEHYYMCTFPRHCSLGQKLVINVTGTDVTAPTPSTASTPSSPTVPSSDSPVNSPPAPSASAPSLVLATLPLTFLSFALVRLLN</sequence>
<dbReference type="InterPro" id="IPR003245">
    <property type="entry name" value="Phytocyanin_dom"/>
</dbReference>